<dbReference type="PANTHER" id="PTHR35005:SF1">
    <property type="entry name" value="2-AMINO-5-FORMYLAMINO-6-RIBOSYLAMINOPYRIMIDIN-4(3H)-ONE 5'-MONOPHOSPHATE DEFORMYLASE"/>
    <property type="match status" value="1"/>
</dbReference>
<dbReference type="GO" id="GO:0016811">
    <property type="term" value="F:hydrolase activity, acting on carbon-nitrogen (but not peptide) bonds, in linear amides"/>
    <property type="evidence" value="ECO:0007669"/>
    <property type="project" value="TreeGrafter"/>
</dbReference>
<evidence type="ECO:0000256" key="3">
    <source>
        <dbReference type="ARBA" id="ARBA00022801"/>
    </source>
</evidence>
<comment type="similarity">
    <text evidence="5">Belongs to the creatininase superfamily.</text>
</comment>
<evidence type="ECO:0000256" key="2">
    <source>
        <dbReference type="ARBA" id="ARBA00022723"/>
    </source>
</evidence>
<organism evidence="6 7">
    <name type="scientific">Dissulfurirhabdus thermomarina</name>
    <dbReference type="NCBI Taxonomy" id="1765737"/>
    <lineage>
        <taxon>Bacteria</taxon>
        <taxon>Deltaproteobacteria</taxon>
        <taxon>Dissulfurirhabdaceae</taxon>
        <taxon>Dissulfurirhabdus</taxon>
    </lineage>
</organism>
<evidence type="ECO:0000313" key="6">
    <source>
        <dbReference type="EMBL" id="NDY42648.1"/>
    </source>
</evidence>
<comment type="cofactor">
    <cofactor evidence="1">
        <name>Zn(2+)</name>
        <dbReference type="ChEBI" id="CHEBI:29105"/>
    </cofactor>
</comment>
<evidence type="ECO:0000256" key="1">
    <source>
        <dbReference type="ARBA" id="ARBA00001947"/>
    </source>
</evidence>
<dbReference type="InterPro" id="IPR003785">
    <property type="entry name" value="Creatininase/forma_Hydrolase"/>
</dbReference>
<dbReference type="InterPro" id="IPR024087">
    <property type="entry name" value="Creatininase-like_sf"/>
</dbReference>
<dbReference type="RefSeq" id="WP_163298784.1">
    <property type="nucleotide sequence ID" value="NZ_JAAGRR010000073.1"/>
</dbReference>
<dbReference type="AlphaFoldDB" id="A0A6N9TNM3"/>
<dbReference type="GO" id="GO:0009231">
    <property type="term" value="P:riboflavin biosynthetic process"/>
    <property type="evidence" value="ECO:0007669"/>
    <property type="project" value="TreeGrafter"/>
</dbReference>
<comment type="caution">
    <text evidence="6">The sequence shown here is derived from an EMBL/GenBank/DDBJ whole genome shotgun (WGS) entry which is preliminary data.</text>
</comment>
<dbReference type="SUPFAM" id="SSF102215">
    <property type="entry name" value="Creatininase"/>
    <property type="match status" value="1"/>
</dbReference>
<proteinExistence type="inferred from homology"/>
<keyword evidence="7" id="KW-1185">Reference proteome</keyword>
<keyword evidence="3" id="KW-0378">Hydrolase</keyword>
<gene>
    <name evidence="6" type="ORF">G3N55_07315</name>
</gene>
<accession>A0A6N9TNM3</accession>
<dbReference type="GO" id="GO:0046872">
    <property type="term" value="F:metal ion binding"/>
    <property type="evidence" value="ECO:0007669"/>
    <property type="project" value="UniProtKB-KW"/>
</dbReference>
<evidence type="ECO:0000313" key="7">
    <source>
        <dbReference type="Proteomes" id="UP000469346"/>
    </source>
</evidence>
<dbReference type="EMBL" id="JAAGRR010000073">
    <property type="protein sequence ID" value="NDY42648.1"/>
    <property type="molecule type" value="Genomic_DNA"/>
</dbReference>
<protein>
    <submittedName>
        <fullName evidence="6">Creatininase family protein</fullName>
    </submittedName>
</protein>
<reference evidence="6 7" key="1">
    <citation type="submission" date="2020-02" db="EMBL/GenBank/DDBJ databases">
        <title>Comparative genomics of sulfur disproportionating microorganisms.</title>
        <authorList>
            <person name="Ward L.M."/>
            <person name="Bertran E."/>
            <person name="Johnston D.T."/>
        </authorList>
    </citation>
    <scope>NUCLEOTIDE SEQUENCE [LARGE SCALE GENOMIC DNA]</scope>
    <source>
        <strain evidence="6 7">DSM 100025</strain>
    </source>
</reference>
<dbReference type="Gene3D" id="3.40.50.10310">
    <property type="entry name" value="Creatininase"/>
    <property type="match status" value="1"/>
</dbReference>
<evidence type="ECO:0000256" key="4">
    <source>
        <dbReference type="ARBA" id="ARBA00022833"/>
    </source>
</evidence>
<dbReference type="Pfam" id="PF02633">
    <property type="entry name" value="Creatininase"/>
    <property type="match status" value="1"/>
</dbReference>
<name>A0A6N9TNM3_DISTH</name>
<sequence length="241" mass="25959">MEELTMEAFEAELRRTRTVIVPFGSVEEHGAHLPLGTDTLHVAELAAAAAKKRRALVAPPVWYGLCRSTRRHPGTLTLSFGTVRRLAVEIAGSLYAQGLRNFVLVSGHAGGTHMAALEDAGEEILSTLPESRVAVLSVLDLVAGLEDGLVETPGDSHAGEVETALMQHLRPALVHGTSPAEYPSFPRPLLVRDKRRYWPGGVWGDPSKASPEKGRRILEAEAEALAAVIERLEKTDPGSDL</sequence>
<evidence type="ECO:0000256" key="5">
    <source>
        <dbReference type="ARBA" id="ARBA00024029"/>
    </source>
</evidence>
<dbReference type="Proteomes" id="UP000469346">
    <property type="component" value="Unassembled WGS sequence"/>
</dbReference>
<dbReference type="PANTHER" id="PTHR35005">
    <property type="entry name" value="3-DEHYDRO-SCYLLO-INOSOSE HYDROLASE"/>
    <property type="match status" value="1"/>
</dbReference>
<keyword evidence="4" id="KW-0862">Zinc</keyword>
<keyword evidence="2" id="KW-0479">Metal-binding</keyword>